<evidence type="ECO:0000313" key="2">
    <source>
        <dbReference type="Proteomes" id="UP000702952"/>
    </source>
</evidence>
<gene>
    <name evidence="1" type="ORF">G6M46_28300</name>
</gene>
<dbReference type="EMBL" id="JAAMAY010000043">
    <property type="protein sequence ID" value="NTC32046.1"/>
    <property type="molecule type" value="Genomic_DNA"/>
</dbReference>
<accession>A0AA44FCH8</accession>
<name>A0AA44FCH8_AGRTU</name>
<protein>
    <submittedName>
        <fullName evidence="1">Uncharacterized protein</fullName>
    </submittedName>
</protein>
<evidence type="ECO:0000313" key="1">
    <source>
        <dbReference type="EMBL" id="NTC32046.1"/>
    </source>
</evidence>
<dbReference type="Proteomes" id="UP000702952">
    <property type="component" value="Unassembled WGS sequence"/>
</dbReference>
<proteinExistence type="predicted"/>
<dbReference type="RefSeq" id="WP_174021535.1">
    <property type="nucleotide sequence ID" value="NZ_JAAMAW010000022.1"/>
</dbReference>
<comment type="caution">
    <text evidence="1">The sequence shown here is derived from an EMBL/GenBank/DDBJ whole genome shotgun (WGS) entry which is preliminary data.</text>
</comment>
<sequence length="390" mass="43533">MTLEQLAWQTPKLITSPNLVLANVLARTIDLLAPRISVQKPNKAVFVVGTQINGSPHFGTHLVQTAAFTLAKLARQRFAIDTCVHFSALDNSPHEIVSDRRSGHQYQKTLYHALGKQNVSDLIASKYTPFLDEVSEATEIPYKLIAYSDQQQTLEFRATFIRSLDVLEHIKWWLSPSQGAVHLRVPCPVCGWAEKRAERTRVLKHTKECAVVAAHCLNHGEYGVEIGMDGKNYLDLSTLYRNVIKERVVARDTDNLYVMVKGGDWTYACQLVDGAHSAMHAAEGPLPFRIFTPQILSSTGAKLSKSSLKTGDANRPTDVADWMLDASAWPGQLRDYCKAMLWLSETLADDPRNFFRSFTTEEIARLWRFAPVSETPAMGTPPITHAQTGS</sequence>
<dbReference type="AlphaFoldDB" id="A0AA44FCH8"/>
<reference evidence="1" key="1">
    <citation type="journal article" date="2020" name="Science">
        <title>Unexpected conservation and global transmission of agrobacterial virulence plasmids.</title>
        <authorList>
            <person name="Weisberg A.J."/>
            <person name="Davis E.W. 2nd"/>
            <person name="Tabima J."/>
            <person name="Belcher M.S."/>
            <person name="Miller M."/>
            <person name="Kuo C.H."/>
            <person name="Loper J.E."/>
            <person name="Grunwald N.J."/>
            <person name="Putnam M.L."/>
            <person name="Chang J.H."/>
        </authorList>
    </citation>
    <scope>NUCLEOTIDE SEQUENCE</scope>
    <source>
        <strain evidence="1">17-1853-1a</strain>
    </source>
</reference>
<organism evidence="1 2">
    <name type="scientific">Agrobacterium tumefaciens</name>
    <dbReference type="NCBI Taxonomy" id="358"/>
    <lineage>
        <taxon>Bacteria</taxon>
        <taxon>Pseudomonadati</taxon>
        <taxon>Pseudomonadota</taxon>
        <taxon>Alphaproteobacteria</taxon>
        <taxon>Hyphomicrobiales</taxon>
        <taxon>Rhizobiaceae</taxon>
        <taxon>Rhizobium/Agrobacterium group</taxon>
        <taxon>Agrobacterium</taxon>
        <taxon>Agrobacterium tumefaciens complex</taxon>
    </lineage>
</organism>